<dbReference type="AlphaFoldDB" id="A0A6B2KU34"/>
<evidence type="ECO:0000256" key="2">
    <source>
        <dbReference type="ARBA" id="ARBA00023002"/>
    </source>
</evidence>
<gene>
    <name evidence="7" type="ORF">GZH52_13175</name>
</gene>
<dbReference type="InterPro" id="IPR006115">
    <property type="entry name" value="6PGDH_NADP-bd"/>
</dbReference>
<dbReference type="EMBL" id="JAAGAA010000012">
    <property type="protein sequence ID" value="NDV13732.1"/>
    <property type="molecule type" value="Genomic_DNA"/>
</dbReference>
<dbReference type="Gene3D" id="3.40.50.720">
    <property type="entry name" value="NAD(P)-binding Rossmann-like Domain"/>
    <property type="match status" value="1"/>
</dbReference>
<dbReference type="Proteomes" id="UP000482578">
    <property type="component" value="Unassembled WGS sequence"/>
</dbReference>
<dbReference type="PROSITE" id="PS00895">
    <property type="entry name" value="3_HYDROXYISOBUT_DH"/>
    <property type="match status" value="1"/>
</dbReference>
<dbReference type="PANTHER" id="PTHR43060:SF15">
    <property type="entry name" value="3-HYDROXYISOBUTYRATE DEHYDROGENASE-LIKE 1, MITOCHONDRIAL-RELATED"/>
    <property type="match status" value="1"/>
</dbReference>
<dbReference type="InterPro" id="IPR008927">
    <property type="entry name" value="6-PGluconate_DH-like_C_sf"/>
</dbReference>
<dbReference type="PANTHER" id="PTHR43060">
    <property type="entry name" value="3-HYDROXYISOBUTYRATE DEHYDROGENASE-LIKE 1, MITOCHONDRIAL-RELATED"/>
    <property type="match status" value="1"/>
</dbReference>
<dbReference type="InterPro" id="IPR013328">
    <property type="entry name" value="6PGD_dom2"/>
</dbReference>
<evidence type="ECO:0000313" key="7">
    <source>
        <dbReference type="EMBL" id="NDV13732.1"/>
    </source>
</evidence>
<sequence>MEHAMRIAFLGLGLMGSRMSRRLADAGYPLSLWNRSVLPSLQLPANSTLAATAADAAQGADIVFCCVSDTQAVDAVLFGENGAAERMRAGSLFVDCSSISPAATRKMAARLFDSCGARWIDAPVSGGTGGAERGELVVFAGGDEADIERLRPCAAAFSRRLTRMGNTGSGQLTKLCNQLIVASNAVLIAEAVALAEQGGVDARALAPALAGGFADSLPLQILAPRMSADSFEPVQWKVSTLLKDLDNALAAAEGTPLLPLATHARALIAAHAAAGHADADLSTLVLGARAGQC</sequence>
<feature type="active site" evidence="4">
    <location>
        <position position="174"/>
    </location>
</feature>
<dbReference type="Pfam" id="PF03446">
    <property type="entry name" value="NAD_binding_2"/>
    <property type="match status" value="1"/>
</dbReference>
<dbReference type="Pfam" id="PF14833">
    <property type="entry name" value="NAD_binding_11"/>
    <property type="match status" value="1"/>
</dbReference>
<evidence type="ECO:0000313" key="8">
    <source>
        <dbReference type="Proteomes" id="UP000482578"/>
    </source>
</evidence>
<comment type="caution">
    <text evidence="7">The sequence shown here is derived from an EMBL/GenBank/DDBJ whole genome shotgun (WGS) entry which is preliminary data.</text>
</comment>
<dbReference type="GO" id="GO:0051287">
    <property type="term" value="F:NAD binding"/>
    <property type="evidence" value="ECO:0007669"/>
    <property type="project" value="InterPro"/>
</dbReference>
<dbReference type="InterPro" id="IPR002204">
    <property type="entry name" value="3-OH-isobutyrate_DH-rel_CS"/>
</dbReference>
<dbReference type="InterPro" id="IPR029154">
    <property type="entry name" value="HIBADH-like_NADP-bd"/>
</dbReference>
<evidence type="ECO:0000256" key="3">
    <source>
        <dbReference type="ARBA" id="ARBA00023027"/>
    </source>
</evidence>
<dbReference type="InterPro" id="IPR015815">
    <property type="entry name" value="HIBADH-related"/>
</dbReference>
<evidence type="ECO:0000256" key="4">
    <source>
        <dbReference type="PIRSR" id="PIRSR000103-1"/>
    </source>
</evidence>
<dbReference type="Gene3D" id="1.10.1040.10">
    <property type="entry name" value="N-(1-d-carboxylethyl)-l-norvaline Dehydrogenase, domain 2"/>
    <property type="match status" value="1"/>
</dbReference>
<dbReference type="InterPro" id="IPR036291">
    <property type="entry name" value="NAD(P)-bd_dom_sf"/>
</dbReference>
<name>A0A6B2KU34_9NEIS</name>
<dbReference type="SUPFAM" id="SSF51735">
    <property type="entry name" value="NAD(P)-binding Rossmann-fold domains"/>
    <property type="match status" value="1"/>
</dbReference>
<keyword evidence="8" id="KW-1185">Reference proteome</keyword>
<feature type="domain" description="6-phosphogluconate dehydrogenase NADP-binding" evidence="5">
    <location>
        <begin position="6"/>
        <end position="165"/>
    </location>
</feature>
<evidence type="ECO:0000259" key="5">
    <source>
        <dbReference type="Pfam" id="PF03446"/>
    </source>
</evidence>
<dbReference type="GO" id="GO:0050661">
    <property type="term" value="F:NADP binding"/>
    <property type="evidence" value="ECO:0007669"/>
    <property type="project" value="InterPro"/>
</dbReference>
<dbReference type="SUPFAM" id="SSF48179">
    <property type="entry name" value="6-phosphogluconate dehydrogenase C-terminal domain-like"/>
    <property type="match status" value="1"/>
</dbReference>
<evidence type="ECO:0000259" key="6">
    <source>
        <dbReference type="Pfam" id="PF14833"/>
    </source>
</evidence>
<organism evidence="7 8">
    <name type="scientific">Crenobacter caeni</name>
    <dbReference type="NCBI Taxonomy" id="2705474"/>
    <lineage>
        <taxon>Bacteria</taxon>
        <taxon>Pseudomonadati</taxon>
        <taxon>Pseudomonadota</taxon>
        <taxon>Betaproteobacteria</taxon>
        <taxon>Neisseriales</taxon>
        <taxon>Neisseriaceae</taxon>
        <taxon>Crenobacter</taxon>
    </lineage>
</organism>
<dbReference type="GO" id="GO:0016491">
    <property type="term" value="F:oxidoreductase activity"/>
    <property type="evidence" value="ECO:0007669"/>
    <property type="project" value="UniProtKB-KW"/>
</dbReference>
<evidence type="ECO:0000256" key="1">
    <source>
        <dbReference type="ARBA" id="ARBA00009080"/>
    </source>
</evidence>
<feature type="domain" description="3-hydroxyisobutyrate dehydrogenase-like NAD-binding" evidence="6">
    <location>
        <begin position="168"/>
        <end position="285"/>
    </location>
</feature>
<protein>
    <submittedName>
        <fullName evidence="7">NAD(P)-dependent oxidoreductase</fullName>
    </submittedName>
</protein>
<dbReference type="PIRSF" id="PIRSF000103">
    <property type="entry name" value="HIBADH"/>
    <property type="match status" value="1"/>
</dbReference>
<dbReference type="GO" id="GO:0016054">
    <property type="term" value="P:organic acid catabolic process"/>
    <property type="evidence" value="ECO:0007669"/>
    <property type="project" value="UniProtKB-ARBA"/>
</dbReference>
<comment type="similarity">
    <text evidence="1">Belongs to the HIBADH-related family.</text>
</comment>
<keyword evidence="3" id="KW-0520">NAD</keyword>
<reference evidence="7 8" key="1">
    <citation type="submission" date="2020-02" db="EMBL/GenBank/DDBJ databases">
        <authorList>
            <person name="Yang Z."/>
        </authorList>
    </citation>
    <scope>NUCLEOTIDE SEQUENCE [LARGE SCALE GENOMIC DNA]</scope>
    <source>
        <strain evidence="7 8">HX-7-9</strain>
    </source>
</reference>
<proteinExistence type="inferred from homology"/>
<keyword evidence="2" id="KW-0560">Oxidoreductase</keyword>
<accession>A0A6B2KU34</accession>